<evidence type="ECO:0008006" key="3">
    <source>
        <dbReference type="Google" id="ProtNLM"/>
    </source>
</evidence>
<protein>
    <recommendedName>
        <fullName evidence="3">Beta-ketoadipyl CoA thiolase</fullName>
    </recommendedName>
</protein>
<sequence>MDKAALREQLERDAKRFTEIYGGEVVTYAAAPKPERKAWKRKPSLRDLAYTEELRKIEQQKE</sequence>
<dbReference type="EMBL" id="AOFQ01000011">
    <property type="protein sequence ID" value="ESR00725.1"/>
    <property type="molecule type" value="Genomic_DNA"/>
</dbReference>
<organism evidence="1 2">
    <name type="scientific">Stutzerimonas chloritidismutans AW-1</name>
    <dbReference type="NCBI Taxonomy" id="1263865"/>
    <lineage>
        <taxon>Bacteria</taxon>
        <taxon>Pseudomonadati</taxon>
        <taxon>Pseudomonadota</taxon>
        <taxon>Gammaproteobacteria</taxon>
        <taxon>Pseudomonadales</taxon>
        <taxon>Pseudomonadaceae</taxon>
        <taxon>Stutzerimonas</taxon>
    </lineage>
</organism>
<evidence type="ECO:0000313" key="1">
    <source>
        <dbReference type="EMBL" id="ESR00725.1"/>
    </source>
</evidence>
<name>V4QDC3_STUCH</name>
<dbReference type="AlphaFoldDB" id="V4QDC3"/>
<dbReference type="Proteomes" id="UP000017822">
    <property type="component" value="Unassembled WGS sequence"/>
</dbReference>
<comment type="caution">
    <text evidence="1">The sequence shown here is derived from an EMBL/GenBank/DDBJ whole genome shotgun (WGS) entry which is preliminary data.</text>
</comment>
<dbReference type="RefSeq" id="WP_023444284.1">
    <property type="nucleotide sequence ID" value="NZ_AOFQ01000011.1"/>
</dbReference>
<proteinExistence type="predicted"/>
<gene>
    <name evidence="1" type="ORF">F753_04305</name>
</gene>
<reference evidence="1 2" key="1">
    <citation type="submission" date="2013-07" db="EMBL/GenBank/DDBJ databases">
        <authorList>
            <person name="Schaap P.J."/>
            <person name="Mehboob F."/>
            <person name="Oosterkamp M.J."/>
            <person name="de Vos W.M."/>
            <person name="Stams A.J.M."/>
            <person name="Koehorst J.J."/>
        </authorList>
    </citation>
    <scope>NUCLEOTIDE SEQUENCE [LARGE SCALE GENOMIC DNA]</scope>
    <source>
        <strain evidence="1 2">AW-1</strain>
    </source>
</reference>
<accession>V4QDC3</accession>
<evidence type="ECO:0000313" key="2">
    <source>
        <dbReference type="Proteomes" id="UP000017822"/>
    </source>
</evidence>